<feature type="domain" description="Peptidase A1" evidence="4">
    <location>
        <begin position="56"/>
        <end position="379"/>
    </location>
</feature>
<evidence type="ECO:0000313" key="5">
    <source>
        <dbReference type="EMBL" id="KAJ7668193.1"/>
    </source>
</evidence>
<evidence type="ECO:0000256" key="1">
    <source>
        <dbReference type="ARBA" id="ARBA00007447"/>
    </source>
</evidence>
<keyword evidence="3" id="KW-0732">Signal</keyword>
<keyword evidence="2" id="KW-0812">Transmembrane</keyword>
<evidence type="ECO:0000259" key="4">
    <source>
        <dbReference type="PROSITE" id="PS51767"/>
    </source>
</evidence>
<dbReference type="Gene3D" id="2.40.70.10">
    <property type="entry name" value="Acid Proteases"/>
    <property type="match status" value="2"/>
</dbReference>
<dbReference type="PROSITE" id="PS51767">
    <property type="entry name" value="PEPTIDASE_A1"/>
    <property type="match status" value="1"/>
</dbReference>
<dbReference type="SUPFAM" id="SSF50630">
    <property type="entry name" value="Acid proteases"/>
    <property type="match status" value="1"/>
</dbReference>
<dbReference type="EMBL" id="JARKIE010000196">
    <property type="protein sequence ID" value="KAJ7668193.1"/>
    <property type="molecule type" value="Genomic_DNA"/>
</dbReference>
<comment type="caution">
    <text evidence="5">The sequence shown here is derived from an EMBL/GenBank/DDBJ whole genome shotgun (WGS) entry which is preliminary data.</text>
</comment>
<evidence type="ECO:0000256" key="2">
    <source>
        <dbReference type="SAM" id="Phobius"/>
    </source>
</evidence>
<protein>
    <submittedName>
        <fullName evidence="5">Aspartic peptidase domain-containing protein</fullName>
    </submittedName>
</protein>
<dbReference type="Proteomes" id="UP001221757">
    <property type="component" value="Unassembled WGS sequence"/>
</dbReference>
<comment type="similarity">
    <text evidence="1">Belongs to the peptidase A1 family.</text>
</comment>
<dbReference type="PANTHER" id="PTHR47966:SF51">
    <property type="entry name" value="BETA-SITE APP-CLEAVING ENZYME, ISOFORM A-RELATED"/>
    <property type="match status" value="1"/>
</dbReference>
<proteinExistence type="inferred from homology"/>
<dbReference type="PANTHER" id="PTHR47966">
    <property type="entry name" value="BETA-SITE APP-CLEAVING ENZYME, ISOFORM A-RELATED"/>
    <property type="match status" value="1"/>
</dbReference>
<dbReference type="InterPro" id="IPR001461">
    <property type="entry name" value="Aspartic_peptidase_A1"/>
</dbReference>
<feature type="transmembrane region" description="Helical" evidence="2">
    <location>
        <begin position="435"/>
        <end position="457"/>
    </location>
</feature>
<dbReference type="PRINTS" id="PR00792">
    <property type="entry name" value="PEPSIN"/>
</dbReference>
<evidence type="ECO:0000256" key="3">
    <source>
        <dbReference type="SAM" id="SignalP"/>
    </source>
</evidence>
<feature type="signal peptide" evidence="3">
    <location>
        <begin position="1"/>
        <end position="19"/>
    </location>
</feature>
<dbReference type="AlphaFoldDB" id="A0AAD7G5F9"/>
<evidence type="ECO:0000313" key="6">
    <source>
        <dbReference type="Proteomes" id="UP001221757"/>
    </source>
</evidence>
<dbReference type="InterPro" id="IPR021109">
    <property type="entry name" value="Peptidase_aspartic_dom_sf"/>
</dbReference>
<dbReference type="Pfam" id="PF00026">
    <property type="entry name" value="Asp"/>
    <property type="match status" value="2"/>
</dbReference>
<organism evidence="5 6">
    <name type="scientific">Mycena rosella</name>
    <name type="common">Pink bonnet</name>
    <name type="synonym">Agaricus rosellus</name>
    <dbReference type="NCBI Taxonomy" id="1033263"/>
    <lineage>
        <taxon>Eukaryota</taxon>
        <taxon>Fungi</taxon>
        <taxon>Dikarya</taxon>
        <taxon>Basidiomycota</taxon>
        <taxon>Agaricomycotina</taxon>
        <taxon>Agaricomycetes</taxon>
        <taxon>Agaricomycetidae</taxon>
        <taxon>Agaricales</taxon>
        <taxon>Marasmiineae</taxon>
        <taxon>Mycenaceae</taxon>
        <taxon>Mycena</taxon>
    </lineage>
</organism>
<dbReference type="CDD" id="cd05471">
    <property type="entry name" value="pepsin_like"/>
    <property type="match status" value="1"/>
</dbReference>
<name>A0AAD7G5F9_MYCRO</name>
<feature type="chain" id="PRO_5041906217" evidence="3">
    <location>
        <begin position="20"/>
        <end position="526"/>
    </location>
</feature>
<keyword evidence="2" id="KW-1133">Transmembrane helix</keyword>
<dbReference type="GO" id="GO:0004190">
    <property type="term" value="F:aspartic-type endopeptidase activity"/>
    <property type="evidence" value="ECO:0007669"/>
    <property type="project" value="InterPro"/>
</dbReference>
<keyword evidence="6" id="KW-1185">Reference proteome</keyword>
<dbReference type="InterPro" id="IPR033121">
    <property type="entry name" value="PEPTIDASE_A1"/>
</dbReference>
<keyword evidence="2" id="KW-0472">Membrane</keyword>
<sequence>MLLPASLIFFLLLTDFGCALRLNFEGRRIPADRRGLFKRGSLTGSSPLDDSADLNYGTNITVGGVSFRVQIDTGSSDLWVSGSVPGAVASGKSATISYAVGSSTGPVKTAPVVFAGHTVAKQAFSRISLGPSSNSVIFETFDEEDQGNTPLDNIFIQNTSTPNYITFLLGRLNDPTDVFPGDLTVGELLPNCTNVTNHPKLPVTEVSLFNKGNQHFQILLDGNGFIGPNGSSIPIASQVSSTSNKKRATVVIDTGFSLPQVPTSVASAIYSQFTGAELVDDLGGKVWIVPCTQEVNITLVFGGNAYPVHPLDATMEPSIFSLPPRENSAGVNSCIGLFQPFSFDQGSATYDMIFGMAFLRNVYTLINFGDFIADSKGKADPYIQFFSTTDPAEAHADFVQARLNGTDTTINIFNANNTSPPDNDGGDDNSKSRTLYIIIAACVGGGLLLLILSAIFFKRSRSKPRGMYRPLHLSAAGAGAGRPSMSQRARCTLILTRTVRAPPCTIQTVRMTRLKRTQPVRDRGTN</sequence>
<accession>A0AAD7G5F9</accession>
<gene>
    <name evidence="5" type="ORF">B0H17DRAFT_1162373</name>
</gene>
<reference evidence="5" key="1">
    <citation type="submission" date="2023-03" db="EMBL/GenBank/DDBJ databases">
        <title>Massive genome expansion in bonnet fungi (Mycena s.s.) driven by repeated elements and novel gene families across ecological guilds.</title>
        <authorList>
            <consortium name="Lawrence Berkeley National Laboratory"/>
            <person name="Harder C.B."/>
            <person name="Miyauchi S."/>
            <person name="Viragh M."/>
            <person name="Kuo A."/>
            <person name="Thoen E."/>
            <person name="Andreopoulos B."/>
            <person name="Lu D."/>
            <person name="Skrede I."/>
            <person name="Drula E."/>
            <person name="Henrissat B."/>
            <person name="Morin E."/>
            <person name="Kohler A."/>
            <person name="Barry K."/>
            <person name="LaButti K."/>
            <person name="Morin E."/>
            <person name="Salamov A."/>
            <person name="Lipzen A."/>
            <person name="Mereny Z."/>
            <person name="Hegedus B."/>
            <person name="Baldrian P."/>
            <person name="Stursova M."/>
            <person name="Weitz H."/>
            <person name="Taylor A."/>
            <person name="Grigoriev I.V."/>
            <person name="Nagy L.G."/>
            <person name="Martin F."/>
            <person name="Kauserud H."/>
        </authorList>
    </citation>
    <scope>NUCLEOTIDE SEQUENCE</scope>
    <source>
        <strain evidence="5">CBHHK067</strain>
    </source>
</reference>
<dbReference type="GO" id="GO:0006508">
    <property type="term" value="P:proteolysis"/>
    <property type="evidence" value="ECO:0007669"/>
    <property type="project" value="InterPro"/>
</dbReference>
<dbReference type="InterPro" id="IPR034164">
    <property type="entry name" value="Pepsin-like_dom"/>
</dbReference>